<keyword evidence="7 10" id="KW-0443">Lipid metabolism</keyword>
<evidence type="ECO:0000256" key="6">
    <source>
        <dbReference type="ARBA" id="ARBA00022989"/>
    </source>
</evidence>
<organism evidence="12">
    <name type="scientific">Salpingoeca rosetta (strain ATCC 50818 / BSB-021)</name>
    <dbReference type="NCBI Taxonomy" id="946362"/>
    <lineage>
        <taxon>Eukaryota</taxon>
        <taxon>Choanoflagellata</taxon>
        <taxon>Craspedida</taxon>
        <taxon>Salpingoecidae</taxon>
        <taxon>Salpingoeca</taxon>
    </lineage>
</organism>
<keyword evidence="2 10" id="KW-0444">Lipid biosynthesis</keyword>
<reference evidence="11" key="1">
    <citation type="submission" date="2009-08" db="EMBL/GenBank/DDBJ databases">
        <title>Annotation of Salpingoeca rosetta.</title>
        <authorList>
            <consortium name="The Broad Institute Genome Sequencing Platform"/>
            <person name="Russ C."/>
            <person name="Cuomo C."/>
            <person name="Burger G."/>
            <person name="Gray M.W."/>
            <person name="Holland P.W.H."/>
            <person name="King N."/>
            <person name="Lang F.B.F."/>
            <person name="Roger A.J."/>
            <person name="Ruiz-Trillo I."/>
            <person name="Young S.K."/>
            <person name="Zeng Q."/>
            <person name="Gargeya S."/>
            <person name="Alvarado L."/>
            <person name="Berlin A."/>
            <person name="Chapman S.B."/>
            <person name="Chen Z."/>
            <person name="Freedman E."/>
            <person name="Gellesch M."/>
            <person name="Goldberg J."/>
            <person name="Griggs A."/>
            <person name="Gujja S."/>
            <person name="Heilman E."/>
            <person name="Heiman D."/>
            <person name="Howarth C."/>
            <person name="Mehta T."/>
            <person name="Neiman D."/>
            <person name="Pearson M."/>
            <person name="Roberts A."/>
            <person name="Saif S."/>
            <person name="Shea T."/>
            <person name="Shenoy N."/>
            <person name="Sisk P."/>
            <person name="Stolte C."/>
            <person name="Sykes S."/>
            <person name="White J."/>
            <person name="Yandava C."/>
            <person name="Haas B."/>
            <person name="Nusbaum C."/>
            <person name="Birren B."/>
        </authorList>
    </citation>
    <scope>NUCLEOTIDE SEQUENCE [LARGE SCALE GENOMIC DNA]</scope>
    <source>
        <strain evidence="11">ATCC 50818</strain>
    </source>
</reference>
<dbReference type="PANTHER" id="PTHR11157:SF17">
    <property type="entry name" value="ELONGATION OF VERY LONG CHAIN FATTY ACIDS PROTEIN 6"/>
    <property type="match status" value="1"/>
</dbReference>
<dbReference type="Proteomes" id="UP000007799">
    <property type="component" value="Unassembled WGS sequence"/>
</dbReference>
<dbReference type="GO" id="GO:0042761">
    <property type="term" value="P:very long-chain fatty acid biosynthetic process"/>
    <property type="evidence" value="ECO:0007669"/>
    <property type="project" value="TreeGrafter"/>
</dbReference>
<dbReference type="Pfam" id="PF01151">
    <property type="entry name" value="ELO"/>
    <property type="match status" value="1"/>
</dbReference>
<evidence type="ECO:0000256" key="8">
    <source>
        <dbReference type="ARBA" id="ARBA00023136"/>
    </source>
</evidence>
<keyword evidence="8 10" id="KW-0472">Membrane</keyword>
<sequence length="285" mass="32260">MEVLREAMAWYENASAEFRLDKQGIVFLDKYFWVMAGVAAAYLPVVFSLQAFLKNREPLNLRALLVLWNLILVVFNLYVLVYMGPAVIKWLRSGDFLERMCYIPEDAAQGPVAMALFAFALSKVPEMIDTLFIVLHKKPLIVLHWYHHLTVMLYCWNITYAPSVGTGGEGVLFSAMNALVHVIMYTSYGLKAMRFRPPGDMLITVIQLTQMVIGAYIAVYRITSCRVMRPWNAAGGVIMYLSYFYLFADFFYAKYMRKRPKKPAAAAAAAAAPAVKTNGEAKKTK</sequence>
<dbReference type="GO" id="GO:0034625">
    <property type="term" value="P:fatty acid elongation, monounsaturated fatty acid"/>
    <property type="evidence" value="ECO:0007669"/>
    <property type="project" value="TreeGrafter"/>
</dbReference>
<dbReference type="FunCoup" id="F2UAU0">
    <property type="interactions" value="467"/>
</dbReference>
<feature type="transmembrane region" description="Helical" evidence="10">
    <location>
        <begin position="171"/>
        <end position="190"/>
    </location>
</feature>
<dbReference type="OrthoDB" id="434092at2759"/>
<evidence type="ECO:0000256" key="3">
    <source>
        <dbReference type="ARBA" id="ARBA00022679"/>
    </source>
</evidence>
<dbReference type="GO" id="GO:0034626">
    <property type="term" value="P:fatty acid elongation, polyunsaturated fatty acid"/>
    <property type="evidence" value="ECO:0007669"/>
    <property type="project" value="TreeGrafter"/>
</dbReference>
<protein>
    <recommendedName>
        <fullName evidence="10">Elongation of fatty acids protein</fullName>
        <ecNumber evidence="10">2.3.1.-</ecNumber>
    </recommendedName>
</protein>
<evidence type="ECO:0000313" key="11">
    <source>
        <dbReference type="EMBL" id="EGD73506.1"/>
    </source>
</evidence>
<keyword evidence="6 10" id="KW-1133">Transmembrane helix</keyword>
<dbReference type="PANTHER" id="PTHR11157">
    <property type="entry name" value="FATTY ACID ACYL TRANSFERASE-RELATED"/>
    <property type="match status" value="1"/>
</dbReference>
<evidence type="ECO:0000256" key="7">
    <source>
        <dbReference type="ARBA" id="ARBA00023098"/>
    </source>
</evidence>
<feature type="transmembrane region" description="Helical" evidence="10">
    <location>
        <begin position="231"/>
        <end position="252"/>
    </location>
</feature>
<evidence type="ECO:0000256" key="9">
    <source>
        <dbReference type="ARBA" id="ARBA00023160"/>
    </source>
</evidence>
<evidence type="ECO:0000256" key="1">
    <source>
        <dbReference type="ARBA" id="ARBA00004141"/>
    </source>
</evidence>
<feature type="transmembrane region" description="Helical" evidence="10">
    <location>
        <begin position="108"/>
        <end position="128"/>
    </location>
</feature>
<feature type="transmembrane region" description="Helical" evidence="10">
    <location>
        <begin position="202"/>
        <end position="219"/>
    </location>
</feature>
<proteinExistence type="inferred from homology"/>
<dbReference type="InterPro" id="IPR002076">
    <property type="entry name" value="ELO_fam"/>
</dbReference>
<name>F2UAU0_SALR5</name>
<comment type="subcellular location">
    <subcellularLocation>
        <location evidence="1">Membrane</location>
        <topology evidence="1">Multi-pass membrane protein</topology>
    </subcellularLocation>
</comment>
<dbReference type="OMA" id="ITWGSLM"/>
<gene>
    <name evidence="11" type="ORF">PTSG_05210</name>
</gene>
<feature type="transmembrane region" description="Helical" evidence="10">
    <location>
        <begin position="31"/>
        <end position="53"/>
    </location>
</feature>
<dbReference type="EC" id="2.3.1.-" evidence="10"/>
<dbReference type="GO" id="GO:0009922">
    <property type="term" value="F:fatty acid elongase activity"/>
    <property type="evidence" value="ECO:0007669"/>
    <property type="project" value="InterPro"/>
</dbReference>
<evidence type="ECO:0000256" key="2">
    <source>
        <dbReference type="ARBA" id="ARBA00022516"/>
    </source>
</evidence>
<dbReference type="KEGG" id="sre:PTSG_05210"/>
<dbReference type="EMBL" id="GL832966">
    <property type="protein sequence ID" value="EGD73506.1"/>
    <property type="molecule type" value="Genomic_DNA"/>
</dbReference>
<feature type="transmembrane region" description="Helical" evidence="10">
    <location>
        <begin position="140"/>
        <end position="159"/>
    </location>
</feature>
<dbReference type="InParanoid" id="F2UAU0"/>
<dbReference type="GO" id="GO:0019367">
    <property type="term" value="P:fatty acid elongation, saturated fatty acid"/>
    <property type="evidence" value="ECO:0007669"/>
    <property type="project" value="TreeGrafter"/>
</dbReference>
<dbReference type="AlphaFoldDB" id="F2UAU0"/>
<comment type="catalytic activity">
    <reaction evidence="10">
        <text>an acyl-CoA + malonyl-CoA + H(+) = a 3-oxoacyl-CoA + CO2 + CoA</text>
        <dbReference type="Rhea" id="RHEA:50252"/>
        <dbReference type="ChEBI" id="CHEBI:15378"/>
        <dbReference type="ChEBI" id="CHEBI:16526"/>
        <dbReference type="ChEBI" id="CHEBI:57287"/>
        <dbReference type="ChEBI" id="CHEBI:57384"/>
        <dbReference type="ChEBI" id="CHEBI:58342"/>
        <dbReference type="ChEBI" id="CHEBI:90726"/>
    </reaction>
    <physiologicalReaction direction="left-to-right" evidence="10">
        <dbReference type="Rhea" id="RHEA:50253"/>
    </physiologicalReaction>
</comment>
<evidence type="ECO:0000256" key="10">
    <source>
        <dbReference type="RuleBase" id="RU361115"/>
    </source>
</evidence>
<keyword evidence="3 10" id="KW-0808">Transferase</keyword>
<accession>F2UAU0</accession>
<keyword evidence="5 10" id="KW-0276">Fatty acid metabolism</keyword>
<dbReference type="STRING" id="946362.F2UAU0"/>
<comment type="similarity">
    <text evidence="10">Belongs to the ELO family.</text>
</comment>
<keyword evidence="12" id="KW-1185">Reference proteome</keyword>
<keyword evidence="9 10" id="KW-0275">Fatty acid biosynthesis</keyword>
<evidence type="ECO:0000313" key="12">
    <source>
        <dbReference type="Proteomes" id="UP000007799"/>
    </source>
</evidence>
<feature type="transmembrane region" description="Helical" evidence="10">
    <location>
        <begin position="65"/>
        <end position="88"/>
    </location>
</feature>
<dbReference type="RefSeq" id="XP_004993788.1">
    <property type="nucleotide sequence ID" value="XM_004993731.1"/>
</dbReference>
<dbReference type="GO" id="GO:0005789">
    <property type="term" value="C:endoplasmic reticulum membrane"/>
    <property type="evidence" value="ECO:0007669"/>
    <property type="project" value="TreeGrafter"/>
</dbReference>
<dbReference type="GeneID" id="16074367"/>
<dbReference type="GO" id="GO:0030148">
    <property type="term" value="P:sphingolipid biosynthetic process"/>
    <property type="evidence" value="ECO:0007669"/>
    <property type="project" value="TreeGrafter"/>
</dbReference>
<evidence type="ECO:0000256" key="5">
    <source>
        <dbReference type="ARBA" id="ARBA00022832"/>
    </source>
</evidence>
<dbReference type="eggNOG" id="KOG3072">
    <property type="taxonomic scope" value="Eukaryota"/>
</dbReference>
<keyword evidence="4 10" id="KW-0812">Transmembrane</keyword>
<evidence type="ECO:0000256" key="4">
    <source>
        <dbReference type="ARBA" id="ARBA00022692"/>
    </source>
</evidence>